<evidence type="ECO:0000313" key="3">
    <source>
        <dbReference type="Proteomes" id="UP000238164"/>
    </source>
</evidence>
<feature type="region of interest" description="Disordered" evidence="1">
    <location>
        <begin position="48"/>
        <end position="67"/>
    </location>
</feature>
<reference evidence="2 3" key="1">
    <citation type="submission" date="2018-02" db="EMBL/GenBank/DDBJ databases">
        <authorList>
            <person name="Cohen D.B."/>
            <person name="Kent A.D."/>
        </authorList>
    </citation>
    <scope>NUCLEOTIDE SEQUENCE [LARGE SCALE GENOMIC DNA]</scope>
    <source>
        <strain evidence="2">1</strain>
    </source>
</reference>
<dbReference type="Proteomes" id="UP000238164">
    <property type="component" value="Chromosome 1"/>
</dbReference>
<organism evidence="2 3">
    <name type="scientific">Micropruina glycogenica</name>
    <dbReference type="NCBI Taxonomy" id="75385"/>
    <lineage>
        <taxon>Bacteria</taxon>
        <taxon>Bacillati</taxon>
        <taxon>Actinomycetota</taxon>
        <taxon>Actinomycetes</taxon>
        <taxon>Propionibacteriales</taxon>
        <taxon>Nocardioidaceae</taxon>
        <taxon>Micropruina</taxon>
    </lineage>
</organism>
<dbReference type="KEGG" id="mgg:MPLG2_2918"/>
<dbReference type="AlphaFoldDB" id="A0A2N9JK63"/>
<accession>A0A2N9JK63</accession>
<feature type="compositionally biased region" description="Low complexity" evidence="1">
    <location>
        <begin position="101"/>
        <end position="111"/>
    </location>
</feature>
<evidence type="ECO:0000256" key="1">
    <source>
        <dbReference type="SAM" id="MobiDB-lite"/>
    </source>
</evidence>
<feature type="compositionally biased region" description="Basic residues" evidence="1">
    <location>
        <begin position="137"/>
        <end position="157"/>
    </location>
</feature>
<gene>
    <name evidence="2" type="ORF">MPLG2_2918</name>
</gene>
<dbReference type="EMBL" id="LT985188">
    <property type="protein sequence ID" value="SPD87948.1"/>
    <property type="molecule type" value="Genomic_DNA"/>
</dbReference>
<sequence>MARRSGAPSCTRHNHQKVAKPFTQAVVAQSGHESTRHLRPCAGLARARPDRAVGRRRPRPGGAGLSVRRVPYATAQLVVSGPHGLVVADASRRAAARRPAGHPIAAQSGPPLHHHRRRRLRPGAGRLRRPVASARLDRRRHRGGVHRVARARRRALR</sequence>
<keyword evidence="3" id="KW-1185">Reference proteome</keyword>
<protein>
    <submittedName>
        <fullName evidence="2">Uncharacterized protein</fullName>
    </submittedName>
</protein>
<feature type="region of interest" description="Disordered" evidence="1">
    <location>
        <begin position="1"/>
        <end position="20"/>
    </location>
</feature>
<proteinExistence type="predicted"/>
<feature type="compositionally biased region" description="Basic residues" evidence="1">
    <location>
        <begin position="112"/>
        <end position="129"/>
    </location>
</feature>
<feature type="region of interest" description="Disordered" evidence="1">
    <location>
        <begin position="92"/>
        <end position="157"/>
    </location>
</feature>
<evidence type="ECO:0000313" key="2">
    <source>
        <dbReference type="EMBL" id="SPD87948.1"/>
    </source>
</evidence>
<name>A0A2N9JK63_9ACTN</name>